<dbReference type="GeneID" id="111014989"/>
<dbReference type="PANTHER" id="PTHR37723">
    <property type="entry name" value="PROTEIN FAR-RED ELONGATED HYPOCOTYL 1"/>
    <property type="match status" value="1"/>
</dbReference>
<dbReference type="AlphaFoldDB" id="A0A6J1CWZ6"/>
<name>A0A6J1CWZ6_MOMCH</name>
<keyword evidence="2" id="KW-1185">Reference proteome</keyword>
<accession>A0A6J1CWZ6</accession>
<dbReference type="GO" id="GO:0009639">
    <property type="term" value="P:response to red or far red light"/>
    <property type="evidence" value="ECO:0007669"/>
    <property type="project" value="InterPro"/>
</dbReference>
<feature type="region of interest" description="Disordered" evidence="1">
    <location>
        <begin position="84"/>
        <end position="104"/>
    </location>
</feature>
<dbReference type="GO" id="GO:0005737">
    <property type="term" value="C:cytoplasm"/>
    <property type="evidence" value="ECO:0007669"/>
    <property type="project" value="TreeGrafter"/>
</dbReference>
<evidence type="ECO:0000313" key="2">
    <source>
        <dbReference type="Proteomes" id="UP000504603"/>
    </source>
</evidence>
<dbReference type="InterPro" id="IPR037766">
    <property type="entry name" value="FHY1"/>
</dbReference>
<sequence>MEETKGNPAEINSFYVISKLRNNPFDLNKKRKLPAEHLGLPSPKHKHCSEGFPSKSAFPYSGEPETEHMNVQFIKGNSNVMCFGKGSRPGSSKDSNSLSEEADSATSVFRGAKFEPSCDSSSSQSISCGSASSESTQFSLESSTAMESSSTEQEAAFVENRIETIHKLQEHMLELDNQEEYNCAEYGNDDIEQCTDQELEELFYSNGLNQNTYLLSSGRWGVNHEAQSRAMTPTIDQEFEQYFSMLML</sequence>
<dbReference type="GO" id="GO:0016607">
    <property type="term" value="C:nuclear speck"/>
    <property type="evidence" value="ECO:0007669"/>
    <property type="project" value="TreeGrafter"/>
</dbReference>
<dbReference type="OrthoDB" id="1930763at2759"/>
<dbReference type="GO" id="GO:0061608">
    <property type="term" value="F:nuclear import signal receptor activity"/>
    <property type="evidence" value="ECO:0007669"/>
    <property type="project" value="TreeGrafter"/>
</dbReference>
<dbReference type="RefSeq" id="XP_022145567.1">
    <property type="nucleotide sequence ID" value="XM_022289875.1"/>
</dbReference>
<dbReference type="Proteomes" id="UP000504603">
    <property type="component" value="Unplaced"/>
</dbReference>
<dbReference type="PANTHER" id="PTHR37723:SF1">
    <property type="entry name" value="PROTEIN FAR-RED-ELONGATED HYPOCOTYL 1-LIKE"/>
    <property type="match status" value="1"/>
</dbReference>
<protein>
    <submittedName>
        <fullName evidence="3">Protein FAR-RED-ELONGATED HYPOCOTYL 1-LIKE-like</fullName>
    </submittedName>
</protein>
<reference evidence="3" key="1">
    <citation type="submission" date="2025-08" db="UniProtKB">
        <authorList>
            <consortium name="RefSeq"/>
        </authorList>
    </citation>
    <scope>IDENTIFICATION</scope>
    <source>
        <strain evidence="3">OHB3-1</strain>
    </source>
</reference>
<evidence type="ECO:0000256" key="1">
    <source>
        <dbReference type="SAM" id="MobiDB-lite"/>
    </source>
</evidence>
<dbReference type="GO" id="GO:0051457">
    <property type="term" value="P:maintenance of protein location in nucleus"/>
    <property type="evidence" value="ECO:0007669"/>
    <property type="project" value="TreeGrafter"/>
</dbReference>
<organism evidence="2 3">
    <name type="scientific">Momordica charantia</name>
    <name type="common">Bitter gourd</name>
    <name type="synonym">Balsam pear</name>
    <dbReference type="NCBI Taxonomy" id="3673"/>
    <lineage>
        <taxon>Eukaryota</taxon>
        <taxon>Viridiplantae</taxon>
        <taxon>Streptophyta</taxon>
        <taxon>Embryophyta</taxon>
        <taxon>Tracheophyta</taxon>
        <taxon>Spermatophyta</taxon>
        <taxon>Magnoliopsida</taxon>
        <taxon>eudicotyledons</taxon>
        <taxon>Gunneridae</taxon>
        <taxon>Pentapetalae</taxon>
        <taxon>rosids</taxon>
        <taxon>fabids</taxon>
        <taxon>Cucurbitales</taxon>
        <taxon>Cucurbitaceae</taxon>
        <taxon>Momordiceae</taxon>
        <taxon>Momordica</taxon>
    </lineage>
</organism>
<evidence type="ECO:0000313" key="3">
    <source>
        <dbReference type="RefSeq" id="XP_022145567.1"/>
    </source>
</evidence>
<proteinExistence type="predicted"/>
<dbReference type="KEGG" id="mcha:111014989"/>
<feature type="compositionally biased region" description="Polar residues" evidence="1">
    <location>
        <begin position="89"/>
        <end position="104"/>
    </location>
</feature>
<gene>
    <name evidence="3" type="primary">LOC111014989</name>
</gene>